<dbReference type="GO" id="GO:0003700">
    <property type="term" value="F:DNA-binding transcription factor activity"/>
    <property type="evidence" value="ECO:0007669"/>
    <property type="project" value="InterPro"/>
</dbReference>
<dbReference type="SMART" id="SM00347">
    <property type="entry name" value="HTH_MARR"/>
    <property type="match status" value="1"/>
</dbReference>
<sequence>MNTLMGYHLRQATGALHTDYKQAVETHGLRQVLFGILSVILENPGINQGAVAQALRIQRPNMVALVNELLARGLISRSADPADGRAFLLNLTEAGASEIAGTLARIRVHEQRLLQGVSPRDRGLLIGILRKIARNAAAGDEDRPTPAQCLEK</sequence>
<name>A0AAJ5X280_9SPHN</name>
<feature type="domain" description="HTH marR-type" evidence="1">
    <location>
        <begin position="2"/>
        <end position="134"/>
    </location>
</feature>
<proteinExistence type="predicted"/>
<evidence type="ECO:0000313" key="2">
    <source>
        <dbReference type="EMBL" id="WEK46290.1"/>
    </source>
</evidence>
<dbReference type="InterPro" id="IPR036388">
    <property type="entry name" value="WH-like_DNA-bd_sf"/>
</dbReference>
<dbReference type="SUPFAM" id="SSF46785">
    <property type="entry name" value="Winged helix' DNA-binding domain"/>
    <property type="match status" value="1"/>
</dbReference>
<dbReference type="PROSITE" id="PS50995">
    <property type="entry name" value="HTH_MARR_2"/>
    <property type="match status" value="1"/>
</dbReference>
<dbReference type="Proteomes" id="UP001218362">
    <property type="component" value="Chromosome"/>
</dbReference>
<dbReference type="EMBL" id="CP119316">
    <property type="protein sequence ID" value="WEK46290.1"/>
    <property type="molecule type" value="Genomic_DNA"/>
</dbReference>
<accession>A0AAJ5X280</accession>
<dbReference type="Pfam" id="PF12802">
    <property type="entry name" value="MarR_2"/>
    <property type="match status" value="1"/>
</dbReference>
<evidence type="ECO:0000259" key="1">
    <source>
        <dbReference type="PROSITE" id="PS50995"/>
    </source>
</evidence>
<dbReference type="GO" id="GO:0006950">
    <property type="term" value="P:response to stress"/>
    <property type="evidence" value="ECO:0007669"/>
    <property type="project" value="TreeGrafter"/>
</dbReference>
<dbReference type="PANTHER" id="PTHR33164:SF89">
    <property type="entry name" value="MARR FAMILY REGULATORY PROTEIN"/>
    <property type="match status" value="1"/>
</dbReference>
<dbReference type="InterPro" id="IPR036390">
    <property type="entry name" value="WH_DNA-bd_sf"/>
</dbReference>
<reference evidence="2" key="1">
    <citation type="submission" date="2023-03" db="EMBL/GenBank/DDBJ databases">
        <title>Andean soil-derived lignocellulolytic bacterial consortium as a source of novel taxa and putative plastic-active enzymes.</title>
        <authorList>
            <person name="Diaz-Garcia L."/>
            <person name="Chuvochina M."/>
            <person name="Feuerriegel G."/>
            <person name="Bunk B."/>
            <person name="Sproer C."/>
            <person name="Streit W.R."/>
            <person name="Rodriguez L.M."/>
            <person name="Overmann J."/>
            <person name="Jimenez D.J."/>
        </authorList>
    </citation>
    <scope>NUCLEOTIDE SEQUENCE</scope>
    <source>
        <strain evidence="2">MAG 26</strain>
    </source>
</reference>
<dbReference type="InterPro" id="IPR039422">
    <property type="entry name" value="MarR/SlyA-like"/>
</dbReference>
<dbReference type="AlphaFoldDB" id="A0AAJ5X280"/>
<dbReference type="Gene3D" id="1.10.10.10">
    <property type="entry name" value="Winged helix-like DNA-binding domain superfamily/Winged helix DNA-binding domain"/>
    <property type="match status" value="1"/>
</dbReference>
<dbReference type="InterPro" id="IPR000835">
    <property type="entry name" value="HTH_MarR-typ"/>
</dbReference>
<dbReference type="PRINTS" id="PR00598">
    <property type="entry name" value="HTHMARR"/>
</dbReference>
<organism evidence="2 3">
    <name type="scientific">Candidatus Andeanibacterium colombiense</name>
    <dbReference type="NCBI Taxonomy" id="3121345"/>
    <lineage>
        <taxon>Bacteria</taxon>
        <taxon>Pseudomonadati</taxon>
        <taxon>Pseudomonadota</taxon>
        <taxon>Alphaproteobacteria</taxon>
        <taxon>Sphingomonadales</taxon>
        <taxon>Sphingomonadaceae</taxon>
        <taxon>Candidatus Andeanibacterium</taxon>
    </lineage>
</organism>
<evidence type="ECO:0000313" key="3">
    <source>
        <dbReference type="Proteomes" id="UP001218362"/>
    </source>
</evidence>
<dbReference type="KEGG" id="acob:P0Y56_14940"/>
<protein>
    <submittedName>
        <fullName evidence="2">MarR family transcriptional regulator</fullName>
    </submittedName>
</protein>
<gene>
    <name evidence="2" type="ORF">P0Y56_14940</name>
</gene>
<dbReference type="PANTHER" id="PTHR33164">
    <property type="entry name" value="TRANSCRIPTIONAL REGULATOR, MARR FAMILY"/>
    <property type="match status" value="1"/>
</dbReference>